<dbReference type="PANTHER" id="PTHR43883">
    <property type="entry name" value="SLR0207 PROTEIN"/>
    <property type="match status" value="1"/>
</dbReference>
<dbReference type="AlphaFoldDB" id="A0A0U1Q1A2"/>
<sequence>MAAWADRLRQQGHVRVRQIETHISWLVMAADRVWKVKKPVRLPFVDFSTLALRRHFCEEELRLSRRLAPQIYRRVVPLWRDAHGVPDTHRLARPADEWAVEMLRFADDALLAQQVHAGQLAPTALHALGVQMARFHSATAAQCPDAHYGSADLIASDVRALFAPLCGGPFAERVPIWQEWVAQQVARLTPLWRQRHRQGFVREGHGDLHMGNLVVLDGRIVPFDCIEFDPAKRWIDPVNDIAFLTMDLQAAGHTGLAAQVQDGWLQQGGDFAGLATWRFYEVYRAMVRAMVTGLSPASGSDGTAPGAHYADLLDGWTGRSSRPQLAITCGLSGSGKSTIAAAWLAQGNAVRLRSDVERKRLFGLDALDDSQALGQSIYTEEATTKTFARLAQLAEQALRCGWSVVVDAAFLRQRQRAAFRLLAQRLQLPFTILWCEAPPEVLRQRIAKRRAQSQDPSEATPELVAAQQQWLEPFTDEERPFVQPTSTGA</sequence>
<dbReference type="EMBL" id="LBNQ01000019">
    <property type="protein sequence ID" value="KKW68532.1"/>
    <property type="molecule type" value="Genomic_DNA"/>
</dbReference>
<evidence type="ECO:0008006" key="3">
    <source>
        <dbReference type="Google" id="ProtNLM"/>
    </source>
</evidence>
<dbReference type="InterPro" id="IPR011009">
    <property type="entry name" value="Kinase-like_dom_sf"/>
</dbReference>
<keyword evidence="2" id="KW-1185">Reference proteome</keyword>
<protein>
    <recommendedName>
        <fullName evidence="3">Aminoglycoside phosphotransferase domain-containing protein</fullName>
    </recommendedName>
</protein>
<dbReference type="SUPFAM" id="SSF52540">
    <property type="entry name" value="P-loop containing nucleoside triphosphate hydrolases"/>
    <property type="match status" value="1"/>
</dbReference>
<dbReference type="STRING" id="1610491.AAV94_05090"/>
<dbReference type="InterPro" id="IPR052732">
    <property type="entry name" value="Cell-binding_unc_protein"/>
</dbReference>
<reference evidence="1 2" key="1">
    <citation type="submission" date="2015-05" db="EMBL/GenBank/DDBJ databases">
        <title>Draft genome sequence of Lampropedia sp. CT6, isolated from the microbial mat of a hot water spring, located at Manikaran, India.</title>
        <authorList>
            <person name="Tripathi C."/>
            <person name="Rani P."/>
            <person name="Mahato N.K."/>
            <person name="Lal R."/>
        </authorList>
    </citation>
    <scope>NUCLEOTIDE SEQUENCE [LARGE SCALE GENOMIC DNA]</scope>
    <source>
        <strain evidence="1 2">CT6</strain>
    </source>
</reference>
<dbReference type="SUPFAM" id="SSF56112">
    <property type="entry name" value="Protein kinase-like (PK-like)"/>
    <property type="match status" value="1"/>
</dbReference>
<comment type="caution">
    <text evidence="1">The sequence shown here is derived from an EMBL/GenBank/DDBJ whole genome shotgun (WGS) entry which is preliminary data.</text>
</comment>
<evidence type="ECO:0000313" key="1">
    <source>
        <dbReference type="EMBL" id="KKW68532.1"/>
    </source>
</evidence>
<dbReference type="Pfam" id="PF13671">
    <property type="entry name" value="AAA_33"/>
    <property type="match status" value="1"/>
</dbReference>
<evidence type="ECO:0000313" key="2">
    <source>
        <dbReference type="Proteomes" id="UP000050580"/>
    </source>
</evidence>
<name>A0A0U1Q1A2_9BURK</name>
<proteinExistence type="predicted"/>
<organism evidence="1 2">
    <name type="scientific">Lampropedia cohaerens</name>
    <dbReference type="NCBI Taxonomy" id="1610491"/>
    <lineage>
        <taxon>Bacteria</taxon>
        <taxon>Pseudomonadati</taxon>
        <taxon>Pseudomonadota</taxon>
        <taxon>Betaproteobacteria</taxon>
        <taxon>Burkholderiales</taxon>
        <taxon>Comamonadaceae</taxon>
        <taxon>Lampropedia</taxon>
    </lineage>
</organism>
<dbReference type="Proteomes" id="UP000050580">
    <property type="component" value="Unassembled WGS sequence"/>
</dbReference>
<dbReference type="Gene3D" id="3.90.1200.10">
    <property type="match status" value="1"/>
</dbReference>
<accession>A0A0U1Q1A2</accession>
<dbReference type="Gene3D" id="3.40.50.300">
    <property type="entry name" value="P-loop containing nucleotide triphosphate hydrolases"/>
    <property type="match status" value="1"/>
</dbReference>
<dbReference type="PANTHER" id="PTHR43883:SF1">
    <property type="entry name" value="GLUCONOKINASE"/>
    <property type="match status" value="1"/>
</dbReference>
<dbReference type="InterPro" id="IPR027417">
    <property type="entry name" value="P-loop_NTPase"/>
</dbReference>
<dbReference type="PATRIC" id="fig|1610491.3.peg.1084"/>
<gene>
    <name evidence="1" type="ORF">AAV94_05090</name>
</gene>